<sequence>MRQETVYFDEPGSPVVLRVTDSVLEVNFVLATLSDDSNLRNHNNNNTKRARSPPAPDDFMNDDIDSYLIAMKTSELAGPSDAPAARTPSPNHKPATCSLSQCGEEEEETEDTERPPNKKMSFVVKGLTFRSLFLGSVCPTDSQLTNQTIKSQEVLASDNEDDTQAGVVEMEQCVFVRLCVNPFHTTYGIPVRTRTHLNLKAVLNTQDAKLPLCRPF</sequence>
<dbReference type="PANTHER" id="PTHR15237">
    <property type="entry name" value="DNA REPAIR PROTEIN RAD9"/>
    <property type="match status" value="1"/>
</dbReference>
<dbReference type="GO" id="GO:0030896">
    <property type="term" value="C:checkpoint clamp complex"/>
    <property type="evidence" value="ECO:0007669"/>
    <property type="project" value="InterPro"/>
</dbReference>
<dbReference type="GO" id="GO:0000076">
    <property type="term" value="P:DNA replication checkpoint signaling"/>
    <property type="evidence" value="ECO:0007669"/>
    <property type="project" value="TreeGrafter"/>
</dbReference>
<evidence type="ECO:0000313" key="2">
    <source>
        <dbReference type="EMBL" id="KAK6298472.1"/>
    </source>
</evidence>
<dbReference type="Proteomes" id="UP001356427">
    <property type="component" value="Unassembled WGS sequence"/>
</dbReference>
<feature type="region of interest" description="Disordered" evidence="1">
    <location>
        <begin position="77"/>
        <end position="119"/>
    </location>
</feature>
<dbReference type="GO" id="GO:0031573">
    <property type="term" value="P:mitotic intra-S DNA damage checkpoint signaling"/>
    <property type="evidence" value="ECO:0007669"/>
    <property type="project" value="TreeGrafter"/>
</dbReference>
<accession>A0AAN8KTE7</accession>
<gene>
    <name evidence="2" type="ORF">J4Q44_G00315270</name>
</gene>
<dbReference type="GO" id="GO:0071479">
    <property type="term" value="P:cellular response to ionizing radiation"/>
    <property type="evidence" value="ECO:0007669"/>
    <property type="project" value="TreeGrafter"/>
</dbReference>
<organism evidence="2 3">
    <name type="scientific">Coregonus suidteri</name>
    <dbReference type="NCBI Taxonomy" id="861788"/>
    <lineage>
        <taxon>Eukaryota</taxon>
        <taxon>Metazoa</taxon>
        <taxon>Chordata</taxon>
        <taxon>Craniata</taxon>
        <taxon>Vertebrata</taxon>
        <taxon>Euteleostomi</taxon>
        <taxon>Actinopterygii</taxon>
        <taxon>Neopterygii</taxon>
        <taxon>Teleostei</taxon>
        <taxon>Protacanthopterygii</taxon>
        <taxon>Salmoniformes</taxon>
        <taxon>Salmonidae</taxon>
        <taxon>Coregoninae</taxon>
        <taxon>Coregonus</taxon>
    </lineage>
</organism>
<protein>
    <submittedName>
        <fullName evidence="2">Uncharacterized protein</fullName>
    </submittedName>
</protein>
<proteinExistence type="predicted"/>
<dbReference type="AlphaFoldDB" id="A0AAN8KTE7"/>
<comment type="caution">
    <text evidence="2">The sequence shown here is derived from an EMBL/GenBank/DDBJ whole genome shotgun (WGS) entry which is preliminary data.</text>
</comment>
<evidence type="ECO:0000313" key="3">
    <source>
        <dbReference type="Proteomes" id="UP001356427"/>
    </source>
</evidence>
<name>A0AAN8KTE7_9TELE</name>
<dbReference type="PANTHER" id="PTHR15237:SF1">
    <property type="entry name" value="CELL CYCLE CHECKPOINT CONTROL PROTEIN RAD9A"/>
    <property type="match status" value="1"/>
</dbReference>
<feature type="region of interest" description="Disordered" evidence="1">
    <location>
        <begin position="36"/>
        <end position="58"/>
    </location>
</feature>
<reference evidence="2 3" key="1">
    <citation type="submission" date="2021-04" db="EMBL/GenBank/DDBJ databases">
        <authorList>
            <person name="De Guttry C."/>
            <person name="Zahm M."/>
            <person name="Klopp C."/>
            <person name="Cabau C."/>
            <person name="Louis A."/>
            <person name="Berthelot C."/>
            <person name="Parey E."/>
            <person name="Roest Crollius H."/>
            <person name="Montfort J."/>
            <person name="Robinson-Rechavi M."/>
            <person name="Bucao C."/>
            <person name="Bouchez O."/>
            <person name="Gislard M."/>
            <person name="Lluch J."/>
            <person name="Milhes M."/>
            <person name="Lampietro C."/>
            <person name="Lopez Roques C."/>
            <person name="Donnadieu C."/>
            <person name="Braasch I."/>
            <person name="Desvignes T."/>
            <person name="Postlethwait J."/>
            <person name="Bobe J."/>
            <person name="Wedekind C."/>
            <person name="Guiguen Y."/>
        </authorList>
    </citation>
    <scope>NUCLEOTIDE SEQUENCE [LARGE SCALE GENOMIC DNA]</scope>
    <source>
        <strain evidence="2">Cs_M1</strain>
        <tissue evidence="2">Blood</tissue>
    </source>
</reference>
<dbReference type="GO" id="GO:0006281">
    <property type="term" value="P:DNA repair"/>
    <property type="evidence" value="ECO:0007669"/>
    <property type="project" value="TreeGrafter"/>
</dbReference>
<keyword evidence="3" id="KW-1185">Reference proteome</keyword>
<evidence type="ECO:0000256" key="1">
    <source>
        <dbReference type="SAM" id="MobiDB-lite"/>
    </source>
</evidence>
<dbReference type="EMBL" id="JAGTTL010000030">
    <property type="protein sequence ID" value="KAK6298472.1"/>
    <property type="molecule type" value="Genomic_DNA"/>
</dbReference>
<dbReference type="InterPro" id="IPR007268">
    <property type="entry name" value="Rad9/Ddc1"/>
</dbReference>